<organism evidence="1 2">
    <name type="scientific">Solimicrobium silvestre</name>
    <dbReference type="NCBI Taxonomy" id="2099400"/>
    <lineage>
        <taxon>Bacteria</taxon>
        <taxon>Pseudomonadati</taxon>
        <taxon>Pseudomonadota</taxon>
        <taxon>Betaproteobacteria</taxon>
        <taxon>Burkholderiales</taxon>
        <taxon>Oxalobacteraceae</taxon>
        <taxon>Solimicrobium</taxon>
    </lineage>
</organism>
<reference evidence="1 2" key="1">
    <citation type="submission" date="2018-02" db="EMBL/GenBank/DDBJ databases">
        <title>Solimicrobium silvestre gen. nov., sp. nov., isolated from alpine forest soil.</title>
        <authorList>
            <person name="Margesin R."/>
            <person name="Albuquerque L."/>
            <person name="Zhang D.-C."/>
            <person name="Froufe H.J.C."/>
            <person name="Severino R."/>
            <person name="Roxo I."/>
            <person name="Egas C."/>
            <person name="Da Costa M.S."/>
        </authorList>
    </citation>
    <scope>NUCLEOTIDE SEQUENCE [LARGE SCALE GENOMIC DNA]</scope>
    <source>
        <strain evidence="1 2">S20-91</strain>
    </source>
</reference>
<dbReference type="EMBL" id="PUGF01000007">
    <property type="protein sequence ID" value="PRC93505.1"/>
    <property type="molecule type" value="Genomic_DNA"/>
</dbReference>
<proteinExistence type="predicted"/>
<keyword evidence="2" id="KW-1185">Reference proteome</keyword>
<gene>
    <name evidence="1" type="ORF">S2091_1892</name>
</gene>
<dbReference type="Proteomes" id="UP000237839">
    <property type="component" value="Unassembled WGS sequence"/>
</dbReference>
<protein>
    <submittedName>
        <fullName evidence="1">Uncharacterized protein</fullName>
    </submittedName>
</protein>
<dbReference type="AlphaFoldDB" id="A0A2S9H0J4"/>
<name>A0A2S9H0J4_9BURK</name>
<accession>A0A2S9H0J4</accession>
<evidence type="ECO:0000313" key="1">
    <source>
        <dbReference type="EMBL" id="PRC93505.1"/>
    </source>
</evidence>
<evidence type="ECO:0000313" key="2">
    <source>
        <dbReference type="Proteomes" id="UP000237839"/>
    </source>
</evidence>
<comment type="caution">
    <text evidence="1">The sequence shown here is derived from an EMBL/GenBank/DDBJ whole genome shotgun (WGS) entry which is preliminary data.</text>
</comment>
<sequence length="45" mass="5133">MNDGGRTRFHSWRISPLNEAFAALSICDQIPKRARQLAPKSNHQL</sequence>